<evidence type="ECO:0000313" key="4">
    <source>
        <dbReference type="EMBL" id="KAK9012459.1"/>
    </source>
</evidence>
<sequence length="351" mass="39916">MEMNTSFSHDIDDEYEKFIRRMNPPRVVIDNETCKNATVIRVDSANKHGILLEVVQILTDLNIIITKAYISSDGNWFMDVFNVTDQDGNKILDEGILDYIRKFLGPESCLPSSMRSVGVKQSMDHTAIELTGSDRPGLLSEVSAVLRHLKCNVVSGEVWTHNTRVAAVMQVTDEETGTAITDPERLSRIKSLLCNLLKGSNKSSFANTAVSNSVTHTERRLHQMMFADRDYERTSDDVLNGRQRPNVDVVNWYDKDYSVVTIRCKDRPKLLFDTVCTLTDMDYVVFHANIGTEGPTSYQEYYIRHVDGYPVKSEAERQRVTQCHEASIERRVSEVSPLLCTYQNLGVQSWM</sequence>
<dbReference type="InterPro" id="IPR040217">
    <property type="entry name" value="ACR1-12"/>
</dbReference>
<feature type="domain" description="ACT" evidence="3">
    <location>
        <begin position="39"/>
        <end position="116"/>
    </location>
</feature>
<dbReference type="InterPro" id="IPR002912">
    <property type="entry name" value="ACT_dom"/>
</dbReference>
<dbReference type="Proteomes" id="UP001396334">
    <property type="component" value="Unassembled WGS sequence"/>
</dbReference>
<accession>A0ABR2RI44</accession>
<proteinExistence type="predicted"/>
<gene>
    <name evidence="4" type="ORF">V6N11_040510</name>
</gene>
<evidence type="ECO:0000256" key="2">
    <source>
        <dbReference type="RuleBase" id="RU369043"/>
    </source>
</evidence>
<name>A0ABR2RI44_9ROSI</name>
<comment type="function">
    <text evidence="2">Binds amino acids.</text>
</comment>
<evidence type="ECO:0000256" key="1">
    <source>
        <dbReference type="ARBA" id="ARBA00022737"/>
    </source>
</evidence>
<dbReference type="PANTHER" id="PTHR31096">
    <property type="entry name" value="ACT DOMAIN-CONTAINING PROTEIN ACR4-RELATED"/>
    <property type="match status" value="1"/>
</dbReference>
<evidence type="ECO:0000313" key="5">
    <source>
        <dbReference type="Proteomes" id="UP001396334"/>
    </source>
</evidence>
<dbReference type="Pfam" id="PF13740">
    <property type="entry name" value="ACT_6"/>
    <property type="match status" value="1"/>
</dbReference>
<dbReference type="SUPFAM" id="SSF55021">
    <property type="entry name" value="ACT-like"/>
    <property type="match status" value="2"/>
</dbReference>
<organism evidence="4 5">
    <name type="scientific">Hibiscus sabdariffa</name>
    <name type="common">roselle</name>
    <dbReference type="NCBI Taxonomy" id="183260"/>
    <lineage>
        <taxon>Eukaryota</taxon>
        <taxon>Viridiplantae</taxon>
        <taxon>Streptophyta</taxon>
        <taxon>Embryophyta</taxon>
        <taxon>Tracheophyta</taxon>
        <taxon>Spermatophyta</taxon>
        <taxon>Magnoliopsida</taxon>
        <taxon>eudicotyledons</taxon>
        <taxon>Gunneridae</taxon>
        <taxon>Pentapetalae</taxon>
        <taxon>rosids</taxon>
        <taxon>malvids</taxon>
        <taxon>Malvales</taxon>
        <taxon>Malvaceae</taxon>
        <taxon>Malvoideae</taxon>
        <taxon>Hibiscus</taxon>
    </lineage>
</organism>
<dbReference type="Pfam" id="PF01842">
    <property type="entry name" value="ACT"/>
    <property type="match status" value="1"/>
</dbReference>
<reference evidence="4 5" key="1">
    <citation type="journal article" date="2024" name="G3 (Bethesda)">
        <title>Genome assembly of Hibiscus sabdariffa L. provides insights into metabolisms of medicinal natural products.</title>
        <authorList>
            <person name="Kim T."/>
        </authorList>
    </citation>
    <scope>NUCLEOTIDE SEQUENCE [LARGE SCALE GENOMIC DNA]</scope>
    <source>
        <strain evidence="4">TK-2024</strain>
        <tissue evidence="4">Old leaves</tissue>
    </source>
</reference>
<dbReference type="Gene3D" id="3.30.70.260">
    <property type="match status" value="1"/>
</dbReference>
<evidence type="ECO:0000259" key="3">
    <source>
        <dbReference type="PROSITE" id="PS51671"/>
    </source>
</evidence>
<keyword evidence="1 2" id="KW-0677">Repeat</keyword>
<dbReference type="EMBL" id="JBBPBN010000022">
    <property type="protein sequence ID" value="KAK9012459.1"/>
    <property type="molecule type" value="Genomic_DNA"/>
</dbReference>
<protein>
    <recommendedName>
        <fullName evidence="2">ACT domain-containing protein ACR</fullName>
    </recommendedName>
    <alternativeName>
        <fullName evidence="2">Protein ACT DOMAIN REPEATS</fullName>
    </alternativeName>
</protein>
<feature type="domain" description="ACT" evidence="3">
    <location>
        <begin position="127"/>
        <end position="213"/>
    </location>
</feature>
<keyword evidence="5" id="KW-1185">Reference proteome</keyword>
<dbReference type="InterPro" id="IPR045865">
    <property type="entry name" value="ACT-like_dom_sf"/>
</dbReference>
<dbReference type="CDD" id="cd04925">
    <property type="entry name" value="ACT_ACR_2"/>
    <property type="match status" value="1"/>
</dbReference>
<comment type="caution">
    <text evidence="4">The sequence shown here is derived from an EMBL/GenBank/DDBJ whole genome shotgun (WGS) entry which is preliminary data.</text>
</comment>
<dbReference type="PROSITE" id="PS51671">
    <property type="entry name" value="ACT"/>
    <property type="match status" value="2"/>
</dbReference>
<dbReference type="PANTHER" id="PTHR31096:SF22">
    <property type="entry name" value="ACT DOMAIN-CONTAINING PROTEIN ACR4"/>
    <property type="match status" value="1"/>
</dbReference>
<dbReference type="CDD" id="cd04897">
    <property type="entry name" value="ACT_ACR_3"/>
    <property type="match status" value="1"/>
</dbReference>